<accession>A0ABS5CHE2</accession>
<sequence>MLRHLLNRLISSLLGRKHYGSHGHYGHQHHSSSDYKKGGHYPPHHSNYGHGHYKKKHGSYSS</sequence>
<name>A0ABS5CHE2_9BACL</name>
<evidence type="ECO:0000313" key="2">
    <source>
        <dbReference type="EMBL" id="MBP3965279.1"/>
    </source>
</evidence>
<proteinExistence type="predicted"/>
<dbReference type="RefSeq" id="WP_210661585.1">
    <property type="nucleotide sequence ID" value="NZ_JAGKSP010000010.1"/>
</dbReference>
<dbReference type="Proteomes" id="UP000673394">
    <property type="component" value="Unassembled WGS sequence"/>
</dbReference>
<gene>
    <name evidence="2" type="ORF">I8J30_21450</name>
</gene>
<evidence type="ECO:0000256" key="1">
    <source>
        <dbReference type="SAM" id="MobiDB-lite"/>
    </source>
</evidence>
<feature type="compositionally biased region" description="Basic residues" evidence="1">
    <location>
        <begin position="17"/>
        <end position="30"/>
    </location>
</feature>
<reference evidence="2 3" key="1">
    <citation type="submission" date="2021-04" db="EMBL/GenBank/DDBJ databases">
        <title>Paenibacillus sp. DLE-14 whole genome sequence.</title>
        <authorList>
            <person name="Ham Y.J."/>
        </authorList>
    </citation>
    <scope>NUCLEOTIDE SEQUENCE [LARGE SCALE GENOMIC DNA]</scope>
    <source>
        <strain evidence="2 3">DLE-14</strain>
    </source>
</reference>
<feature type="compositionally biased region" description="Basic residues" evidence="1">
    <location>
        <begin position="51"/>
        <end position="62"/>
    </location>
</feature>
<organism evidence="2 3">
    <name type="scientific">Paenibacillus lignilyticus</name>
    <dbReference type="NCBI Taxonomy" id="1172615"/>
    <lineage>
        <taxon>Bacteria</taxon>
        <taxon>Bacillati</taxon>
        <taxon>Bacillota</taxon>
        <taxon>Bacilli</taxon>
        <taxon>Bacillales</taxon>
        <taxon>Paenibacillaceae</taxon>
        <taxon>Paenibacillus</taxon>
    </lineage>
</organism>
<comment type="caution">
    <text evidence="2">The sequence shown here is derived from an EMBL/GenBank/DDBJ whole genome shotgun (WGS) entry which is preliminary data.</text>
</comment>
<protein>
    <recommendedName>
        <fullName evidence="4">Histidine-rich glycoprotein-like</fullName>
    </recommendedName>
</protein>
<dbReference type="EMBL" id="JAGKSP010000010">
    <property type="protein sequence ID" value="MBP3965279.1"/>
    <property type="molecule type" value="Genomic_DNA"/>
</dbReference>
<feature type="region of interest" description="Disordered" evidence="1">
    <location>
        <begin position="17"/>
        <end position="62"/>
    </location>
</feature>
<evidence type="ECO:0008006" key="4">
    <source>
        <dbReference type="Google" id="ProtNLM"/>
    </source>
</evidence>
<keyword evidence="3" id="KW-1185">Reference proteome</keyword>
<evidence type="ECO:0000313" key="3">
    <source>
        <dbReference type="Proteomes" id="UP000673394"/>
    </source>
</evidence>